<evidence type="ECO:0000256" key="1">
    <source>
        <dbReference type="ARBA" id="ARBA00022485"/>
    </source>
</evidence>
<dbReference type="Pfam" id="PF00037">
    <property type="entry name" value="Fer4"/>
    <property type="match status" value="1"/>
</dbReference>
<dbReference type="EC" id="1.8.99.2" evidence="6"/>
<keyword evidence="2" id="KW-0479">Metal-binding</keyword>
<reference evidence="6" key="1">
    <citation type="journal article" date="2014" name="Genome Biol. Evol.">
        <title>Pangenome evidence for extensive interdomain horizontal transfer affecting lineage core and shell genes in uncultured planktonic thaumarchaeota and euryarchaeota.</title>
        <authorList>
            <person name="Deschamps P."/>
            <person name="Zivanovic Y."/>
            <person name="Moreira D."/>
            <person name="Rodriguez-Valera F."/>
            <person name="Lopez-Garcia P."/>
        </authorList>
    </citation>
    <scope>NUCLEOTIDE SEQUENCE</scope>
</reference>
<protein>
    <submittedName>
        <fullName evidence="6">Adenylylsulfate reductase, beta subunit (AprB)</fullName>
        <ecNumber evidence="6">1.8.99.2</ecNumber>
    </submittedName>
</protein>
<evidence type="ECO:0000256" key="3">
    <source>
        <dbReference type="ARBA" id="ARBA00023004"/>
    </source>
</evidence>
<sequence>MPTFVDPNACNTCEGEDKGPLCVYICPNDLMKLKGDKGFNQEPNLCSECYACVKLCPTEAIRVRGYADFIPLGAEVQPRRVELGLTWTVKFRDGEVLEFTYPSRTKPVGSSIPYDGFTEDPIADLRGQTLAGESVWLGVDNLPTFASNV</sequence>
<dbReference type="EMBL" id="KF901008">
    <property type="protein sequence ID" value="AIF14687.1"/>
    <property type="molecule type" value="Genomic_DNA"/>
</dbReference>
<evidence type="ECO:0000313" key="6">
    <source>
        <dbReference type="EMBL" id="AIF14687.1"/>
    </source>
</evidence>
<keyword evidence="1" id="KW-0004">4Fe-4S</keyword>
<dbReference type="Gene3D" id="3.30.70.20">
    <property type="match status" value="1"/>
</dbReference>
<keyword evidence="6" id="KW-0560">Oxidoreductase</keyword>
<keyword evidence="3" id="KW-0408">Iron</keyword>
<dbReference type="NCBIfam" id="TIGR02060">
    <property type="entry name" value="aprB"/>
    <property type="match status" value="1"/>
</dbReference>
<dbReference type="GO" id="GO:0009973">
    <property type="term" value="F:adenylyl-sulfate reductase activity"/>
    <property type="evidence" value="ECO:0007669"/>
    <property type="project" value="UniProtKB-EC"/>
</dbReference>
<dbReference type="PROSITE" id="PS51379">
    <property type="entry name" value="4FE4S_FER_2"/>
    <property type="match status" value="2"/>
</dbReference>
<dbReference type="Pfam" id="PF12139">
    <property type="entry name" value="APS-reductase_C"/>
    <property type="match status" value="1"/>
</dbReference>
<gene>
    <name evidence="6" type="primary">aprB</name>
</gene>
<dbReference type="InterPro" id="IPR050572">
    <property type="entry name" value="Fe-S_Ferredoxin"/>
</dbReference>
<feature type="domain" description="4Fe-4S ferredoxin-type" evidence="5">
    <location>
        <begin position="1"/>
        <end position="36"/>
    </location>
</feature>
<proteinExistence type="predicted"/>
<dbReference type="GO" id="GO:0051539">
    <property type="term" value="F:4 iron, 4 sulfur cluster binding"/>
    <property type="evidence" value="ECO:0007669"/>
    <property type="project" value="UniProtKB-KW"/>
</dbReference>
<feature type="domain" description="4Fe-4S ferredoxin-type" evidence="5">
    <location>
        <begin position="37"/>
        <end position="66"/>
    </location>
</feature>
<keyword evidence="4" id="KW-0411">Iron-sulfur</keyword>
<organism evidence="6">
    <name type="scientific">uncultured marine group II/III euryarchaeote KM3_67_G08</name>
    <dbReference type="NCBI Taxonomy" id="1456485"/>
    <lineage>
        <taxon>Archaea</taxon>
        <taxon>Methanobacteriati</taxon>
        <taxon>Methanobacteriota</taxon>
        <taxon>environmental samples</taxon>
    </lineage>
</organism>
<evidence type="ECO:0000259" key="5">
    <source>
        <dbReference type="PROSITE" id="PS51379"/>
    </source>
</evidence>
<dbReference type="PANTHER" id="PTHR43687">
    <property type="entry name" value="ADENYLYLSULFATE REDUCTASE, BETA SUBUNIT"/>
    <property type="match status" value="1"/>
</dbReference>
<evidence type="ECO:0000256" key="4">
    <source>
        <dbReference type="ARBA" id="ARBA00023014"/>
    </source>
</evidence>
<accession>A0A075HJU7</accession>
<dbReference type="PANTHER" id="PTHR43687:SF1">
    <property type="entry name" value="FERREDOXIN III"/>
    <property type="match status" value="1"/>
</dbReference>
<dbReference type="InterPro" id="IPR017896">
    <property type="entry name" value="4Fe4S_Fe-S-bd"/>
</dbReference>
<dbReference type="InterPro" id="IPR011802">
    <property type="entry name" value="AprB"/>
</dbReference>
<evidence type="ECO:0000256" key="2">
    <source>
        <dbReference type="ARBA" id="ARBA00022723"/>
    </source>
</evidence>
<dbReference type="SUPFAM" id="SSF54862">
    <property type="entry name" value="4Fe-4S ferredoxins"/>
    <property type="match status" value="1"/>
</dbReference>
<dbReference type="GO" id="GO:0046872">
    <property type="term" value="F:metal ion binding"/>
    <property type="evidence" value="ECO:0007669"/>
    <property type="project" value="UniProtKB-KW"/>
</dbReference>
<dbReference type="InterPro" id="IPR017900">
    <property type="entry name" value="4Fe4S_Fe_S_CS"/>
</dbReference>
<dbReference type="InterPro" id="IPR038465">
    <property type="entry name" value="APS_reduc_Bsu_C_sf"/>
</dbReference>
<dbReference type="AlphaFoldDB" id="A0A075HJU7"/>
<dbReference type="Gene3D" id="6.20.260.10">
    <property type="entry name" value="Adenylylsulphate reductase, beta subunit, C-terminal domain"/>
    <property type="match status" value="1"/>
</dbReference>
<dbReference type="InterPro" id="IPR022738">
    <property type="entry name" value="AprB_C"/>
</dbReference>
<dbReference type="PROSITE" id="PS00198">
    <property type="entry name" value="4FE4S_FER_1"/>
    <property type="match status" value="1"/>
</dbReference>
<name>A0A075HJU7_9EURY</name>